<dbReference type="Gene3D" id="3.90.550.10">
    <property type="entry name" value="Spore Coat Polysaccharide Biosynthesis Protein SpsA, Chain A"/>
    <property type="match status" value="1"/>
</dbReference>
<keyword evidence="2" id="KW-0808">Transferase</keyword>
<organism evidence="2">
    <name type="scientific">Mimivirus LCMiAC02</name>
    <dbReference type="NCBI Taxonomy" id="2506609"/>
    <lineage>
        <taxon>Viruses</taxon>
        <taxon>Varidnaviria</taxon>
        <taxon>Bamfordvirae</taxon>
        <taxon>Nucleocytoviricota</taxon>
        <taxon>Megaviricetes</taxon>
        <taxon>Imitervirales</taxon>
        <taxon>Mimiviridae</taxon>
        <taxon>Klosneuvirinae</taxon>
    </lineage>
</organism>
<reference evidence="2" key="1">
    <citation type="journal article" date="2019" name="MBio">
        <title>Virus Genomes from Deep Sea Sediments Expand the Ocean Megavirome and Support Independent Origins of Viral Gigantism.</title>
        <authorList>
            <person name="Backstrom D."/>
            <person name="Yutin N."/>
            <person name="Jorgensen S.L."/>
            <person name="Dharamshi J."/>
            <person name="Homa F."/>
            <person name="Zaremba-Niedwiedzka K."/>
            <person name="Spang A."/>
            <person name="Wolf Y.I."/>
            <person name="Koonin E.V."/>
            <person name="Ettema T.J."/>
        </authorList>
    </citation>
    <scope>NUCLEOTIDE SEQUENCE</scope>
</reference>
<evidence type="ECO:0000259" key="1">
    <source>
        <dbReference type="Pfam" id="PF00535"/>
    </source>
</evidence>
<name>A0A481Z259_9VIRU</name>
<evidence type="ECO:0000313" key="2">
    <source>
        <dbReference type="EMBL" id="QBK89177.1"/>
    </source>
</evidence>
<accession>A0A481Z259</accession>
<dbReference type="GO" id="GO:0016758">
    <property type="term" value="F:hexosyltransferase activity"/>
    <property type="evidence" value="ECO:0007669"/>
    <property type="project" value="UniProtKB-ARBA"/>
</dbReference>
<proteinExistence type="predicted"/>
<dbReference type="SUPFAM" id="SSF53448">
    <property type="entry name" value="Nucleotide-diphospho-sugar transferases"/>
    <property type="match status" value="1"/>
</dbReference>
<gene>
    <name evidence="2" type="ORF">LCMiAC02_02710</name>
</gene>
<dbReference type="PANTHER" id="PTHR22916:SF3">
    <property type="entry name" value="UDP-GLCNAC:BETAGAL BETA-1,3-N-ACETYLGLUCOSAMINYLTRANSFERASE-LIKE PROTEIN 1"/>
    <property type="match status" value="1"/>
</dbReference>
<dbReference type="InterPro" id="IPR001173">
    <property type="entry name" value="Glyco_trans_2-like"/>
</dbReference>
<dbReference type="EMBL" id="MK500408">
    <property type="protein sequence ID" value="QBK89177.1"/>
    <property type="molecule type" value="Genomic_DNA"/>
</dbReference>
<protein>
    <submittedName>
        <fullName evidence="2">Glycosyl transferase family 2</fullName>
    </submittedName>
</protein>
<dbReference type="Pfam" id="PF00535">
    <property type="entry name" value="Glycos_transf_2"/>
    <property type="match status" value="1"/>
</dbReference>
<dbReference type="CDD" id="cd00761">
    <property type="entry name" value="Glyco_tranf_GTA_type"/>
    <property type="match status" value="1"/>
</dbReference>
<feature type="domain" description="Glycosyltransferase 2-like" evidence="1">
    <location>
        <begin position="5"/>
        <end position="158"/>
    </location>
</feature>
<dbReference type="InterPro" id="IPR029044">
    <property type="entry name" value="Nucleotide-diphossugar_trans"/>
</dbReference>
<dbReference type="PANTHER" id="PTHR22916">
    <property type="entry name" value="GLYCOSYLTRANSFERASE"/>
    <property type="match status" value="1"/>
</dbReference>
<sequence>MKKISVIIPTYNRFKYLLNAIKSVKDQTYKNIEIIVVNDGSTQKSYYTHDFGDVNIIHLEENTKKKFGFPCVGYTRTVGMKKATGKYIAVLDDDDIWFPNKLEMQINAMEKSGCKMSCTEGLVGNGIYNPKKKYKKFNSEHYYGILRNIYRMKGNNELKNGFPDIWNLDFLKIHNCIICSSVLIETELLKKINYMKYISIGKWPFEDYDCWLRALEHTDCIYVKNICFYYDSGHGDGQNHS</sequence>